<feature type="transmembrane region" description="Helical" evidence="1">
    <location>
        <begin position="84"/>
        <end position="109"/>
    </location>
</feature>
<evidence type="ECO:0000313" key="2">
    <source>
        <dbReference type="EMBL" id="QJF51196.1"/>
    </source>
</evidence>
<dbReference type="RefSeq" id="WP_169640411.1">
    <property type="nucleotide sequence ID" value="NZ_CP048788.1"/>
</dbReference>
<sequence length="160" mass="16841">MENQTKDGTASKRLKRQVILTLALASMLLFLALVFEDIGELAAANWSELPLGLIVRYAVAMGIGGAVAGYVLAGLFGRQGITGWCLAMTAGVLVATFAGLLGSAIGLAPDLLSDGYQTRDIVAIGAGALVFPLAVIGWPVLLPVWIVLIARAHMLARRRR</sequence>
<accession>A0A858SWF2</accession>
<proteinExistence type="predicted"/>
<reference evidence="2 3" key="1">
    <citation type="submission" date="2020-02" db="EMBL/GenBank/DDBJ databases">
        <title>Genome sequence of Roseobacter ponti.</title>
        <authorList>
            <person name="Hollensteiner J."/>
            <person name="Schneider D."/>
            <person name="Poehlein A."/>
            <person name="Daniel R."/>
        </authorList>
    </citation>
    <scope>NUCLEOTIDE SEQUENCE [LARGE SCALE GENOMIC DNA]</scope>
    <source>
        <strain evidence="2 3">DSM 106830</strain>
    </source>
</reference>
<dbReference type="EMBL" id="CP048788">
    <property type="protein sequence ID" value="QJF51196.1"/>
    <property type="molecule type" value="Genomic_DNA"/>
</dbReference>
<gene>
    <name evidence="2" type="ORF">G3256_08490</name>
</gene>
<dbReference type="Proteomes" id="UP000503308">
    <property type="component" value="Chromosome"/>
</dbReference>
<feature type="transmembrane region" description="Helical" evidence="1">
    <location>
        <begin position="55"/>
        <end position="77"/>
    </location>
</feature>
<dbReference type="KEGG" id="rpon:G3256_08490"/>
<feature type="transmembrane region" description="Helical" evidence="1">
    <location>
        <begin position="121"/>
        <end position="150"/>
    </location>
</feature>
<keyword evidence="1" id="KW-0812">Transmembrane</keyword>
<evidence type="ECO:0000313" key="3">
    <source>
        <dbReference type="Proteomes" id="UP000503308"/>
    </source>
</evidence>
<keyword evidence="1" id="KW-1133">Transmembrane helix</keyword>
<name>A0A858SWF2_9RHOB</name>
<protein>
    <submittedName>
        <fullName evidence="2">Uncharacterized protein</fullName>
    </submittedName>
</protein>
<keyword evidence="3" id="KW-1185">Reference proteome</keyword>
<organism evidence="2 3">
    <name type="scientific">Roseobacter ponti</name>
    <dbReference type="NCBI Taxonomy" id="1891787"/>
    <lineage>
        <taxon>Bacteria</taxon>
        <taxon>Pseudomonadati</taxon>
        <taxon>Pseudomonadota</taxon>
        <taxon>Alphaproteobacteria</taxon>
        <taxon>Rhodobacterales</taxon>
        <taxon>Roseobacteraceae</taxon>
        <taxon>Roseobacter</taxon>
    </lineage>
</organism>
<feature type="transmembrane region" description="Helical" evidence="1">
    <location>
        <begin position="18"/>
        <end position="35"/>
    </location>
</feature>
<evidence type="ECO:0000256" key="1">
    <source>
        <dbReference type="SAM" id="Phobius"/>
    </source>
</evidence>
<dbReference type="AlphaFoldDB" id="A0A858SWF2"/>
<keyword evidence="1" id="KW-0472">Membrane</keyword>